<feature type="signal peptide" evidence="4">
    <location>
        <begin position="1"/>
        <end position="19"/>
    </location>
</feature>
<protein>
    <submittedName>
        <fullName evidence="6">Glutathione ABC transporter substrate-binding protein</fullName>
    </submittedName>
</protein>
<accession>A0AAU8HTM7</accession>
<dbReference type="PANTHER" id="PTHR30290">
    <property type="entry name" value="PERIPLASMIC BINDING COMPONENT OF ABC TRANSPORTER"/>
    <property type="match status" value="1"/>
</dbReference>
<reference evidence="6" key="1">
    <citation type="journal article" date="2018" name="Antonie Van Leeuwenhoek">
        <title>Proteinivorax hydrogeniformans sp. nov., an anaerobic, haloalkaliphilic bacterium fermenting proteinaceous compounds with high hydrogen production.</title>
        <authorList>
            <person name="Boltyanskaya Y."/>
            <person name="Detkova E."/>
            <person name="Pimenov N."/>
            <person name="Kevbrin V."/>
        </authorList>
    </citation>
    <scope>NUCLEOTIDE SEQUENCE</scope>
    <source>
        <strain evidence="6">Z-710</strain>
    </source>
</reference>
<dbReference type="EMBL" id="CP159485">
    <property type="protein sequence ID" value="XCI28558.1"/>
    <property type="molecule type" value="Genomic_DNA"/>
</dbReference>
<keyword evidence="3 4" id="KW-0732">Signal</keyword>
<dbReference type="Gene3D" id="3.90.76.10">
    <property type="entry name" value="Dipeptide-binding Protein, Domain 1"/>
    <property type="match status" value="1"/>
</dbReference>
<gene>
    <name evidence="6" type="ORF">PRVXH_002522</name>
</gene>
<dbReference type="GO" id="GO:1904680">
    <property type="term" value="F:peptide transmembrane transporter activity"/>
    <property type="evidence" value="ECO:0007669"/>
    <property type="project" value="TreeGrafter"/>
</dbReference>
<evidence type="ECO:0000256" key="4">
    <source>
        <dbReference type="SAM" id="SignalP"/>
    </source>
</evidence>
<evidence type="ECO:0000256" key="2">
    <source>
        <dbReference type="ARBA" id="ARBA00022448"/>
    </source>
</evidence>
<comment type="similarity">
    <text evidence="1">Belongs to the bacterial solute-binding protein 5 family.</text>
</comment>
<evidence type="ECO:0000259" key="5">
    <source>
        <dbReference type="Pfam" id="PF00496"/>
    </source>
</evidence>
<evidence type="ECO:0000256" key="3">
    <source>
        <dbReference type="ARBA" id="ARBA00022729"/>
    </source>
</evidence>
<dbReference type="SUPFAM" id="SSF53850">
    <property type="entry name" value="Periplasmic binding protein-like II"/>
    <property type="match status" value="1"/>
</dbReference>
<dbReference type="InterPro" id="IPR030678">
    <property type="entry name" value="Peptide/Ni-bd"/>
</dbReference>
<dbReference type="GO" id="GO:0015833">
    <property type="term" value="P:peptide transport"/>
    <property type="evidence" value="ECO:0007669"/>
    <property type="project" value="TreeGrafter"/>
</dbReference>
<dbReference type="PIRSF" id="PIRSF002741">
    <property type="entry name" value="MppA"/>
    <property type="match status" value="1"/>
</dbReference>
<dbReference type="PANTHER" id="PTHR30290:SF9">
    <property type="entry name" value="OLIGOPEPTIDE-BINDING PROTEIN APPA"/>
    <property type="match status" value="1"/>
</dbReference>
<name>A0AAU8HTM7_9FIRM</name>
<dbReference type="GO" id="GO:0042597">
    <property type="term" value="C:periplasmic space"/>
    <property type="evidence" value="ECO:0007669"/>
    <property type="project" value="UniProtKB-ARBA"/>
</dbReference>
<evidence type="ECO:0000313" key="6">
    <source>
        <dbReference type="EMBL" id="XCI28558.1"/>
    </source>
</evidence>
<dbReference type="RefSeq" id="WP_353893112.1">
    <property type="nucleotide sequence ID" value="NZ_CP159485.1"/>
</dbReference>
<dbReference type="PROSITE" id="PS51257">
    <property type="entry name" value="PROKAR_LIPOPROTEIN"/>
    <property type="match status" value="1"/>
</dbReference>
<dbReference type="Gene3D" id="3.10.105.10">
    <property type="entry name" value="Dipeptide-binding Protein, Domain 3"/>
    <property type="match status" value="1"/>
</dbReference>
<dbReference type="InterPro" id="IPR039424">
    <property type="entry name" value="SBP_5"/>
</dbReference>
<keyword evidence="2" id="KW-0813">Transport</keyword>
<reference evidence="6" key="2">
    <citation type="submission" date="2024-06" db="EMBL/GenBank/DDBJ databases">
        <authorList>
            <person name="Petrova K.O."/>
            <person name="Toshchakov S.V."/>
            <person name="Boltjanskaja Y.V."/>
            <person name="Kevbrin V.V."/>
        </authorList>
    </citation>
    <scope>NUCLEOTIDE SEQUENCE</scope>
    <source>
        <strain evidence="6">Z-710</strain>
    </source>
</reference>
<organism evidence="6">
    <name type="scientific">Proteinivorax hydrogeniformans</name>
    <dbReference type="NCBI Taxonomy" id="1826727"/>
    <lineage>
        <taxon>Bacteria</taxon>
        <taxon>Bacillati</taxon>
        <taxon>Bacillota</taxon>
        <taxon>Clostridia</taxon>
        <taxon>Eubacteriales</taxon>
        <taxon>Proteinivoracaceae</taxon>
        <taxon>Proteinivorax</taxon>
    </lineage>
</organism>
<dbReference type="CDD" id="cd08499">
    <property type="entry name" value="PBP2_Ylib_like"/>
    <property type="match status" value="1"/>
</dbReference>
<dbReference type="GO" id="GO:0043190">
    <property type="term" value="C:ATP-binding cassette (ABC) transporter complex"/>
    <property type="evidence" value="ECO:0007669"/>
    <property type="project" value="InterPro"/>
</dbReference>
<dbReference type="Pfam" id="PF00496">
    <property type="entry name" value="SBP_bac_5"/>
    <property type="match status" value="1"/>
</dbReference>
<evidence type="ECO:0000256" key="1">
    <source>
        <dbReference type="ARBA" id="ARBA00005695"/>
    </source>
</evidence>
<dbReference type="Gene3D" id="3.40.190.10">
    <property type="entry name" value="Periplasmic binding protein-like II"/>
    <property type="match status" value="1"/>
</dbReference>
<dbReference type="InterPro" id="IPR000914">
    <property type="entry name" value="SBP_5_dom"/>
</dbReference>
<proteinExistence type="inferred from homology"/>
<sequence length="507" mass="56593">MKKVALLLSLVLVLSVALVGCGGEQQLGEIDNLVVAQGADADSLDPHAANDSPSSKVKKQIYETLVTRDENMELQPGLAKSWEQIDELTYEFVLEEGVLFHNGEELTASDVEFTLRRALESPHVGHIVGAIDPEGFEIVDDYTIRISTEEPFAPILAHLSHTNAAILNEKAVEEFGDDYYRNPIGTGPYMFESWEQGDRIELVKFEEYRGEGAHIPRVTIRNISQNSNRTIELETGDVHIAYDIEPTDIDRIEADPNINLIRDPNLTTSYIGFNLLKDEFQDVKVRQAINYAIDVDTIINTVLEGSGQTATGPIAPNVWAANDNLEPYGHDVEKAKELLAEAGYEDGFETVIWTNDNQTRQDIAVMVRNQLEQIGIDARIESMEFGAYLDETAAGNHDLFILGWGTVTADPDYGLFPLFHSEQHGSAGNRTFYSNERVDELLEKGRTTDDEEVRMAAYTEVQEIIRDEAPWLFLNTGEERTGVNASLEGFVNDPTGHHPLWNVRVAE</sequence>
<dbReference type="AlphaFoldDB" id="A0AAU8HTM7"/>
<feature type="chain" id="PRO_5043414711" evidence="4">
    <location>
        <begin position="20"/>
        <end position="507"/>
    </location>
</feature>
<feature type="domain" description="Solute-binding protein family 5" evidence="5">
    <location>
        <begin position="73"/>
        <end position="423"/>
    </location>
</feature>